<dbReference type="PROSITE" id="PS51465">
    <property type="entry name" value="KAZAL_2"/>
    <property type="match status" value="1"/>
</dbReference>
<dbReference type="InterPro" id="IPR036058">
    <property type="entry name" value="Kazal_dom_sf"/>
</dbReference>
<dbReference type="InterPro" id="IPR002350">
    <property type="entry name" value="Kazal_dom"/>
</dbReference>
<dbReference type="Gene3D" id="3.30.60.30">
    <property type="match status" value="1"/>
</dbReference>
<dbReference type="SMART" id="SM00280">
    <property type="entry name" value="KAZAL"/>
    <property type="match status" value="1"/>
</dbReference>
<evidence type="ECO:0000256" key="1">
    <source>
        <dbReference type="SAM" id="MobiDB-lite"/>
    </source>
</evidence>
<comment type="caution">
    <text evidence="4">The sequence shown here is derived from an EMBL/GenBank/DDBJ whole genome shotgun (WGS) entry which is preliminary data.</text>
</comment>
<proteinExistence type="predicted"/>
<keyword evidence="5" id="KW-1185">Reference proteome</keyword>
<protein>
    <recommendedName>
        <fullName evidence="3">Kazal-like domain-containing protein</fullName>
    </recommendedName>
</protein>
<feature type="signal peptide" evidence="2">
    <location>
        <begin position="1"/>
        <end position="26"/>
    </location>
</feature>
<keyword evidence="2" id="KW-0732">Signal</keyword>
<gene>
    <name evidence="4" type="ORF">ODALV1_LOCUS6642</name>
</gene>
<evidence type="ECO:0000259" key="3">
    <source>
        <dbReference type="PROSITE" id="PS51465"/>
    </source>
</evidence>
<dbReference type="CDD" id="cd00104">
    <property type="entry name" value="KAZAL_FS"/>
    <property type="match status" value="1"/>
</dbReference>
<dbReference type="SUPFAM" id="SSF100895">
    <property type="entry name" value="Kazal-type serine protease inhibitors"/>
    <property type="match status" value="1"/>
</dbReference>
<accession>A0ABP1Q2R2</accession>
<dbReference type="PROSITE" id="PS00282">
    <property type="entry name" value="KAZAL_1"/>
    <property type="match status" value="1"/>
</dbReference>
<evidence type="ECO:0000313" key="4">
    <source>
        <dbReference type="EMBL" id="CAL8087130.1"/>
    </source>
</evidence>
<feature type="chain" id="PRO_5047163240" description="Kazal-like domain-containing protein" evidence="2">
    <location>
        <begin position="27"/>
        <end position="164"/>
    </location>
</feature>
<feature type="domain" description="Kazal-like" evidence="3">
    <location>
        <begin position="111"/>
        <end position="164"/>
    </location>
</feature>
<dbReference type="Pfam" id="PF00050">
    <property type="entry name" value="Kazal_1"/>
    <property type="match status" value="1"/>
</dbReference>
<feature type="region of interest" description="Disordered" evidence="1">
    <location>
        <begin position="31"/>
        <end position="56"/>
    </location>
</feature>
<organism evidence="4 5">
    <name type="scientific">Orchesella dallaii</name>
    <dbReference type="NCBI Taxonomy" id="48710"/>
    <lineage>
        <taxon>Eukaryota</taxon>
        <taxon>Metazoa</taxon>
        <taxon>Ecdysozoa</taxon>
        <taxon>Arthropoda</taxon>
        <taxon>Hexapoda</taxon>
        <taxon>Collembola</taxon>
        <taxon>Entomobryomorpha</taxon>
        <taxon>Entomobryoidea</taxon>
        <taxon>Orchesellidae</taxon>
        <taxon>Orchesellinae</taxon>
        <taxon>Orchesella</taxon>
    </lineage>
</organism>
<name>A0ABP1Q2R2_9HEXA</name>
<feature type="compositionally biased region" description="Basic residues" evidence="1">
    <location>
        <begin position="31"/>
        <end position="41"/>
    </location>
</feature>
<dbReference type="EMBL" id="CAXLJM020000020">
    <property type="protein sequence ID" value="CAL8087130.1"/>
    <property type="molecule type" value="Genomic_DNA"/>
</dbReference>
<evidence type="ECO:0000256" key="2">
    <source>
        <dbReference type="SAM" id="SignalP"/>
    </source>
</evidence>
<reference evidence="4 5" key="1">
    <citation type="submission" date="2024-08" db="EMBL/GenBank/DDBJ databases">
        <authorList>
            <person name="Cucini C."/>
            <person name="Frati F."/>
        </authorList>
    </citation>
    <scope>NUCLEOTIDE SEQUENCE [LARGE SCALE GENOMIC DNA]</scope>
</reference>
<sequence length="164" mass="18737">MKLETRVCISTVVVLVVLGFVTESECGHSRRYRRRHRHHHLPTTTEENGDEGEVSTTTEDQFVAAYKTNQTGSEDSDDSTPNNLQARLATLEQYVRYLCLEDEEDVDRGIQHLGIKCVCPKTQAPVCGSDDVTYYNRCFLQCRAQQALLSYHRYRITLKKFGAC</sequence>
<dbReference type="Proteomes" id="UP001642540">
    <property type="component" value="Unassembled WGS sequence"/>
</dbReference>
<evidence type="ECO:0000313" key="5">
    <source>
        <dbReference type="Proteomes" id="UP001642540"/>
    </source>
</evidence>